<dbReference type="Pfam" id="PF18726">
    <property type="entry name" value="HEPN_SAV_6107"/>
    <property type="match status" value="1"/>
</dbReference>
<dbReference type="AlphaFoldDB" id="A0A7H0SPU4"/>
<keyword evidence="3" id="KW-1185">Reference proteome</keyword>
<dbReference type="RefSeq" id="WP_187973882.1">
    <property type="nucleotide sequence ID" value="NZ_CP046884.1"/>
</dbReference>
<organism evidence="2 3">
    <name type="scientific">Corynebacterium poyangense</name>
    <dbReference type="NCBI Taxonomy" id="2684405"/>
    <lineage>
        <taxon>Bacteria</taxon>
        <taxon>Bacillati</taxon>
        <taxon>Actinomycetota</taxon>
        <taxon>Actinomycetes</taxon>
        <taxon>Mycobacteriales</taxon>
        <taxon>Corynebacteriaceae</taxon>
        <taxon>Corynebacterium</taxon>
    </lineage>
</organism>
<sequence length="158" mass="17766">MSKSQQRRKIILGKDVEIVAQVISATTRFSQPWQGRSSFLSRAHFLLAQAIEQRAGGHYAQAFESAYQAALRVAGSRISQSAPKKRRAGTQDAWHKLALIDSQGEYWAQVFRSYRSQRQRLLAGAPDLRDSKVVDRLIEQVEQFLEEVENGGIYSSAA</sequence>
<reference evidence="2 3" key="1">
    <citation type="submission" date="2019-12" db="EMBL/GenBank/DDBJ databases">
        <title>Corynebacterium sp. nov., isolated from feces of the Anser Albifrons in China.</title>
        <authorList>
            <person name="Liu Q."/>
        </authorList>
    </citation>
    <scope>NUCLEOTIDE SEQUENCE [LARGE SCALE GENOMIC DNA]</scope>
    <source>
        <strain evidence="2 3">4H37-19</strain>
    </source>
</reference>
<evidence type="ECO:0000259" key="1">
    <source>
        <dbReference type="Pfam" id="PF18726"/>
    </source>
</evidence>
<dbReference type="InterPro" id="IPR040891">
    <property type="entry name" value="HEPN_SAV_6107"/>
</dbReference>
<protein>
    <recommendedName>
        <fullName evidence="1">SAV-6107-like HEPN domain-containing protein</fullName>
    </recommendedName>
</protein>
<proteinExistence type="predicted"/>
<dbReference type="EMBL" id="CP046884">
    <property type="protein sequence ID" value="QNQ90569.1"/>
    <property type="molecule type" value="Genomic_DNA"/>
</dbReference>
<evidence type="ECO:0000313" key="2">
    <source>
        <dbReference type="EMBL" id="QNQ90569.1"/>
    </source>
</evidence>
<feature type="domain" description="SAV-6107-like HEPN" evidence="1">
    <location>
        <begin position="60"/>
        <end position="149"/>
    </location>
</feature>
<accession>A0A7H0SPU4</accession>
<dbReference type="KEGG" id="cpoy:GP475_07890"/>
<name>A0A7H0SPU4_9CORY</name>
<dbReference type="Proteomes" id="UP000516320">
    <property type="component" value="Chromosome"/>
</dbReference>
<evidence type="ECO:0000313" key="3">
    <source>
        <dbReference type="Proteomes" id="UP000516320"/>
    </source>
</evidence>
<gene>
    <name evidence="2" type="ORF">GP475_07890</name>
</gene>